<dbReference type="Proteomes" id="UP001327560">
    <property type="component" value="Chromosome 7"/>
</dbReference>
<organism evidence="12 13">
    <name type="scientific">Canna indica</name>
    <name type="common">Indian-shot</name>
    <dbReference type="NCBI Taxonomy" id="4628"/>
    <lineage>
        <taxon>Eukaryota</taxon>
        <taxon>Viridiplantae</taxon>
        <taxon>Streptophyta</taxon>
        <taxon>Embryophyta</taxon>
        <taxon>Tracheophyta</taxon>
        <taxon>Spermatophyta</taxon>
        <taxon>Magnoliopsida</taxon>
        <taxon>Liliopsida</taxon>
        <taxon>Zingiberales</taxon>
        <taxon>Cannaceae</taxon>
        <taxon>Canna</taxon>
    </lineage>
</organism>
<keyword evidence="9" id="KW-0143">Chaperone</keyword>
<dbReference type="GO" id="GO:0005743">
    <property type="term" value="C:mitochondrial inner membrane"/>
    <property type="evidence" value="ECO:0007669"/>
    <property type="project" value="UniProtKB-SubCell"/>
</dbReference>
<keyword evidence="3" id="KW-0479">Metal-binding</keyword>
<keyword evidence="9" id="KW-0999">Mitochondrion inner membrane</keyword>
<dbReference type="Pfam" id="PF02953">
    <property type="entry name" value="zf-Tim10_DDP"/>
    <property type="match status" value="1"/>
</dbReference>
<comment type="function">
    <text evidence="9">Mitochondrial intermembrane chaperone that participates in the import and insertion of some multi-pass transmembrane proteins into the mitochondrial inner membrane. Also required for the transfer of beta-barrel precursors from the TOM complex to the sorting and assembly machinery (SAM complex) of the outer membrane. Acts as a chaperone-like protein that protects the hydrophobic precursors from aggregation and guide them through the mitochondrial intermembrane space.</text>
</comment>
<dbReference type="InterPro" id="IPR035427">
    <property type="entry name" value="Tim10-like_dom_sf"/>
</dbReference>
<evidence type="ECO:0000313" key="12">
    <source>
        <dbReference type="EMBL" id="WOL14933.1"/>
    </source>
</evidence>
<keyword evidence="2 9" id="KW-0813">Transport</keyword>
<evidence type="ECO:0000256" key="10">
    <source>
        <dbReference type="SAM" id="MobiDB-lite"/>
    </source>
</evidence>
<comment type="similarity">
    <text evidence="1 9">Belongs to the small Tim family.</text>
</comment>
<evidence type="ECO:0000256" key="9">
    <source>
        <dbReference type="RuleBase" id="RU367043"/>
    </source>
</evidence>
<keyword evidence="5 9" id="KW-0653">Protein transport</keyword>
<keyword evidence="6 9" id="KW-0811">Translocation</keyword>
<dbReference type="FunFam" id="1.10.287.810:FF:000007">
    <property type="entry name" value="Mitochondrial import inner membrane translocase"/>
    <property type="match status" value="1"/>
</dbReference>
<dbReference type="PANTHER" id="PTHR11038">
    <property type="entry name" value="MITOCHONDRIAL IMPORT INNER MEMBRANE TRANSLOCASE SUBUNIT TIM10"/>
    <property type="match status" value="1"/>
</dbReference>
<comment type="subunit">
    <text evidence="9">Heterohexamer.</text>
</comment>
<keyword evidence="13" id="KW-1185">Reference proteome</keyword>
<dbReference type="GO" id="GO:0045039">
    <property type="term" value="P:protein insertion into mitochondrial inner membrane"/>
    <property type="evidence" value="ECO:0007669"/>
    <property type="project" value="TreeGrafter"/>
</dbReference>
<dbReference type="SUPFAM" id="SSF144122">
    <property type="entry name" value="Tim10-like"/>
    <property type="match status" value="1"/>
</dbReference>
<evidence type="ECO:0000256" key="2">
    <source>
        <dbReference type="ARBA" id="ARBA00022448"/>
    </source>
</evidence>
<keyword evidence="9" id="KW-0472">Membrane</keyword>
<evidence type="ECO:0000256" key="5">
    <source>
        <dbReference type="ARBA" id="ARBA00022927"/>
    </source>
</evidence>
<accession>A0AAQ3KXP7</accession>
<feature type="region of interest" description="Disordered" evidence="10">
    <location>
        <begin position="1"/>
        <end position="24"/>
    </location>
</feature>
<evidence type="ECO:0000256" key="3">
    <source>
        <dbReference type="ARBA" id="ARBA00022723"/>
    </source>
</evidence>
<gene>
    <name evidence="12" type="ORF">Cni_G23714</name>
</gene>
<dbReference type="InterPro" id="IPR004217">
    <property type="entry name" value="Tim10-like"/>
</dbReference>
<keyword evidence="8 9" id="KW-1015">Disulfide bond</keyword>
<dbReference type="PANTHER" id="PTHR11038:SF16">
    <property type="entry name" value="MITOCHONDRIAL IMPORT INNER MEMBRANE TRANSLOCASE SUBUNIT TIM10"/>
    <property type="match status" value="1"/>
</dbReference>
<dbReference type="GO" id="GO:0015031">
    <property type="term" value="P:protein transport"/>
    <property type="evidence" value="ECO:0007669"/>
    <property type="project" value="UniProtKB-KW"/>
</dbReference>
<feature type="compositionally biased region" description="Low complexity" evidence="10">
    <location>
        <begin position="1"/>
        <end position="17"/>
    </location>
</feature>
<evidence type="ECO:0000313" key="13">
    <source>
        <dbReference type="Proteomes" id="UP001327560"/>
    </source>
</evidence>
<evidence type="ECO:0000256" key="6">
    <source>
        <dbReference type="ARBA" id="ARBA00023010"/>
    </source>
</evidence>
<evidence type="ECO:0000259" key="11">
    <source>
        <dbReference type="Pfam" id="PF02953"/>
    </source>
</evidence>
<dbReference type="Gene3D" id="1.10.287.810">
    <property type="entry name" value="Mitochondrial import inner membrane translocase subunit tim13 like domains"/>
    <property type="match status" value="1"/>
</dbReference>
<comment type="subcellular location">
    <subcellularLocation>
        <location evidence="9">Mitochondrion inner membrane</location>
        <topology evidence="9">Peripheral membrane protein</topology>
        <orientation evidence="9">Intermembrane side</orientation>
    </subcellularLocation>
</comment>
<feature type="domain" description="Tim10-like" evidence="11">
    <location>
        <begin position="36"/>
        <end position="95"/>
    </location>
</feature>
<evidence type="ECO:0000256" key="8">
    <source>
        <dbReference type="ARBA" id="ARBA00023157"/>
    </source>
</evidence>
<reference evidence="12 13" key="1">
    <citation type="submission" date="2023-10" db="EMBL/GenBank/DDBJ databases">
        <title>Chromosome-scale genome assembly provides insights into flower coloration mechanisms of Canna indica.</title>
        <authorList>
            <person name="Li C."/>
        </authorList>
    </citation>
    <scope>NUCLEOTIDE SEQUENCE [LARGE SCALE GENOMIC DNA]</scope>
    <source>
        <tissue evidence="12">Flower</tissue>
    </source>
</reference>
<comment type="domain">
    <text evidence="9">The twin CX3C motif contains 4 conserved Cys residues that form 2 disulfide bonds in the mitochondrial intermembrane space.</text>
</comment>
<protein>
    <recommendedName>
        <fullName evidence="9">Mitochondrial import inner membrane translocase subunit</fullName>
    </recommendedName>
</protein>
<sequence>MDRIPSSPSDPSEDSLPVADKTSSVDLRKEQNLVTIEKEVEFRVDLYNRVVKTCFDKCIEKRYKESELYIGENSCVDRCVSKYSQVNNIIGQILASQRESM</sequence>
<keyword evidence="4" id="KW-0862">Zinc</keyword>
<evidence type="ECO:0000256" key="4">
    <source>
        <dbReference type="ARBA" id="ARBA00022833"/>
    </source>
</evidence>
<dbReference type="AlphaFoldDB" id="A0AAQ3KXP7"/>
<proteinExistence type="inferred from homology"/>
<keyword evidence="7 9" id="KW-0496">Mitochondrion</keyword>
<evidence type="ECO:0000256" key="7">
    <source>
        <dbReference type="ARBA" id="ARBA00023128"/>
    </source>
</evidence>
<name>A0AAQ3KXP7_9LILI</name>
<dbReference type="GO" id="GO:0046872">
    <property type="term" value="F:metal ion binding"/>
    <property type="evidence" value="ECO:0007669"/>
    <property type="project" value="UniProtKB-KW"/>
</dbReference>
<evidence type="ECO:0000256" key="1">
    <source>
        <dbReference type="ARBA" id="ARBA00006720"/>
    </source>
</evidence>
<dbReference type="EMBL" id="CP136896">
    <property type="protein sequence ID" value="WOL14933.1"/>
    <property type="molecule type" value="Genomic_DNA"/>
</dbReference>